<protein>
    <recommendedName>
        <fullName evidence="4">Encoded protein</fullName>
    </recommendedName>
</protein>
<comment type="caution">
    <text evidence="2">The sequence shown here is derived from an EMBL/GenBank/DDBJ whole genome shotgun (WGS) entry which is preliminary data.</text>
</comment>
<evidence type="ECO:0008006" key="4">
    <source>
        <dbReference type="Google" id="ProtNLM"/>
    </source>
</evidence>
<name>A0ABQ7GJQ6_DUNSA</name>
<reference evidence="2" key="1">
    <citation type="submission" date="2017-08" db="EMBL/GenBank/DDBJ databases">
        <authorList>
            <person name="Polle J.E."/>
            <person name="Barry K."/>
            <person name="Cushman J."/>
            <person name="Schmutz J."/>
            <person name="Tran D."/>
            <person name="Hathwaick L.T."/>
            <person name="Yim W.C."/>
            <person name="Jenkins J."/>
            <person name="Mckie-Krisberg Z.M."/>
            <person name="Prochnik S."/>
            <person name="Lindquist E."/>
            <person name="Dockter R.B."/>
            <person name="Adam C."/>
            <person name="Molina H."/>
            <person name="Bunkerborg J."/>
            <person name="Jin E."/>
            <person name="Buchheim M."/>
            <person name="Magnuson J."/>
        </authorList>
    </citation>
    <scope>NUCLEOTIDE SEQUENCE</scope>
    <source>
        <strain evidence="2">CCAP 19/18</strain>
    </source>
</reference>
<organism evidence="2 3">
    <name type="scientific">Dunaliella salina</name>
    <name type="common">Green alga</name>
    <name type="synonym">Protococcus salinus</name>
    <dbReference type="NCBI Taxonomy" id="3046"/>
    <lineage>
        <taxon>Eukaryota</taxon>
        <taxon>Viridiplantae</taxon>
        <taxon>Chlorophyta</taxon>
        <taxon>core chlorophytes</taxon>
        <taxon>Chlorophyceae</taxon>
        <taxon>CS clade</taxon>
        <taxon>Chlamydomonadales</taxon>
        <taxon>Dunaliellaceae</taxon>
        <taxon>Dunaliella</taxon>
    </lineage>
</organism>
<evidence type="ECO:0000313" key="3">
    <source>
        <dbReference type="Proteomes" id="UP000815325"/>
    </source>
</evidence>
<accession>A0ABQ7GJQ6</accession>
<dbReference type="Proteomes" id="UP000815325">
    <property type="component" value="Unassembled WGS sequence"/>
</dbReference>
<feature type="region of interest" description="Disordered" evidence="1">
    <location>
        <begin position="1"/>
        <end position="30"/>
    </location>
</feature>
<sequence length="75" mass="8284">MAGQDKGTWVSKPPTPGASKYPLERESFKNSSFPPCLRLLPHILAFSASAADRTWYRWRSSGLTAFCAGPTEQQP</sequence>
<gene>
    <name evidence="2" type="ORF">DUNSADRAFT_8345</name>
</gene>
<proteinExistence type="predicted"/>
<keyword evidence="3" id="KW-1185">Reference proteome</keyword>
<evidence type="ECO:0000256" key="1">
    <source>
        <dbReference type="SAM" id="MobiDB-lite"/>
    </source>
</evidence>
<dbReference type="EMBL" id="MU069735">
    <property type="protein sequence ID" value="KAF5834844.1"/>
    <property type="molecule type" value="Genomic_DNA"/>
</dbReference>
<evidence type="ECO:0000313" key="2">
    <source>
        <dbReference type="EMBL" id="KAF5834844.1"/>
    </source>
</evidence>